<dbReference type="EMBL" id="SSFD01000145">
    <property type="protein sequence ID" value="TXH85440.1"/>
    <property type="molecule type" value="Genomic_DNA"/>
</dbReference>
<name>A0A5C7SPB8_THASP</name>
<protein>
    <submittedName>
        <fullName evidence="1">Plasmid stability protein StbB</fullName>
    </submittedName>
</protein>
<accession>A0A5C7SPB8</accession>
<dbReference type="AlphaFoldDB" id="A0A5C7SPB8"/>
<organism evidence="1 2">
    <name type="scientific">Thauera aminoaromatica</name>
    <dbReference type="NCBI Taxonomy" id="164330"/>
    <lineage>
        <taxon>Bacteria</taxon>
        <taxon>Pseudomonadati</taxon>
        <taxon>Pseudomonadota</taxon>
        <taxon>Betaproteobacteria</taxon>
        <taxon>Rhodocyclales</taxon>
        <taxon>Zoogloeaceae</taxon>
        <taxon>Thauera</taxon>
    </lineage>
</organism>
<evidence type="ECO:0000313" key="2">
    <source>
        <dbReference type="Proteomes" id="UP000321192"/>
    </source>
</evidence>
<dbReference type="InterPro" id="IPR047985">
    <property type="entry name" value="StbB-like"/>
</dbReference>
<dbReference type="Proteomes" id="UP000321192">
    <property type="component" value="Unassembled WGS sequence"/>
</dbReference>
<comment type="caution">
    <text evidence="1">The sequence shown here is derived from an EMBL/GenBank/DDBJ whole genome shotgun (WGS) entry which is preliminary data.</text>
</comment>
<sequence>MKVAVINYCGTVGKTTIAAHLLAPRMEQARIYAIETINETAGDLGLDIEKMKGDKFGKLYKELLMADNAIVDVGASNVEDFIDRMIKFEESHAEFDYFIVPVTSGGKEQKETLKSIQALAGVGVEPNKIRVVFNRVDTDVADEFAPILGYAKTTKACVANPAAAIYENEVFNLLSAKKTTITAVVQDETDYKALLRGLDKDADKKKAAHYADMHAIKGLARGVNRQLDAVFAAVFA</sequence>
<proteinExistence type="predicted"/>
<dbReference type="InterPro" id="IPR027417">
    <property type="entry name" value="P-loop_NTPase"/>
</dbReference>
<dbReference type="RefSeq" id="WP_276658510.1">
    <property type="nucleotide sequence ID" value="NZ_SSFD01000145.1"/>
</dbReference>
<reference evidence="1 2" key="1">
    <citation type="submission" date="2018-09" db="EMBL/GenBank/DDBJ databases">
        <title>Metagenome Assembled Genomes from an Advanced Water Purification Facility.</title>
        <authorList>
            <person name="Stamps B.W."/>
            <person name="Spear J.R."/>
        </authorList>
    </citation>
    <scope>NUCLEOTIDE SEQUENCE [LARGE SCALE GENOMIC DNA]</scope>
    <source>
        <strain evidence="1">Bin_27_1</strain>
    </source>
</reference>
<gene>
    <name evidence="1" type="ORF">E6Q80_09725</name>
</gene>
<dbReference type="NCBIfam" id="NF041292">
    <property type="entry name" value="StbB"/>
    <property type="match status" value="1"/>
</dbReference>
<dbReference type="SUPFAM" id="SSF52540">
    <property type="entry name" value="P-loop containing nucleoside triphosphate hydrolases"/>
    <property type="match status" value="1"/>
</dbReference>
<evidence type="ECO:0000313" key="1">
    <source>
        <dbReference type="EMBL" id="TXH85440.1"/>
    </source>
</evidence>
<dbReference type="Gene3D" id="3.40.50.300">
    <property type="entry name" value="P-loop containing nucleotide triphosphate hydrolases"/>
    <property type="match status" value="1"/>
</dbReference>